<evidence type="ECO:0000256" key="4">
    <source>
        <dbReference type="ARBA" id="ARBA00023242"/>
    </source>
</evidence>
<dbReference type="PANTHER" id="PTHR45721">
    <property type="entry name" value="LAMIN DM0-RELATED"/>
    <property type="match status" value="1"/>
</dbReference>
<keyword evidence="2" id="KW-0403">Intermediate filament</keyword>
<dbReference type="EMBL" id="CP092872">
    <property type="protein sequence ID" value="UYV72691.1"/>
    <property type="molecule type" value="Genomic_DNA"/>
</dbReference>
<dbReference type="Proteomes" id="UP001235939">
    <property type="component" value="Chromosome 10"/>
</dbReference>
<evidence type="ECO:0000259" key="7">
    <source>
        <dbReference type="PROSITE" id="PS51841"/>
    </source>
</evidence>
<dbReference type="PANTHER" id="PTHR45721:SF11">
    <property type="entry name" value="LAMIN DM0-RELATED"/>
    <property type="match status" value="1"/>
</dbReference>
<evidence type="ECO:0000256" key="5">
    <source>
        <dbReference type="SAM" id="Coils"/>
    </source>
</evidence>
<dbReference type="SUPFAM" id="SSF74853">
    <property type="entry name" value="Lamin A/C globular tail domain"/>
    <property type="match status" value="1"/>
</dbReference>
<keyword evidence="4" id="KW-0539">Nucleus</keyword>
<dbReference type="InterPro" id="IPR036415">
    <property type="entry name" value="Lamin_tail_dom_sf"/>
</dbReference>
<feature type="domain" description="LTD" evidence="7">
    <location>
        <begin position="234"/>
        <end position="352"/>
    </location>
</feature>
<proteinExistence type="predicted"/>
<evidence type="ECO:0000256" key="2">
    <source>
        <dbReference type="ARBA" id="ARBA00022754"/>
    </source>
</evidence>
<dbReference type="SUPFAM" id="SSF64593">
    <property type="entry name" value="Intermediate filament protein, coiled coil region"/>
    <property type="match status" value="1"/>
</dbReference>
<keyword evidence="3 5" id="KW-0175">Coiled coil</keyword>
<feature type="compositionally biased region" description="Basic and acidic residues" evidence="6">
    <location>
        <begin position="357"/>
        <end position="373"/>
    </location>
</feature>
<evidence type="ECO:0000256" key="6">
    <source>
        <dbReference type="SAM" id="MobiDB-lite"/>
    </source>
</evidence>
<feature type="non-terminal residue" evidence="8">
    <location>
        <position position="1"/>
    </location>
</feature>
<evidence type="ECO:0000313" key="8">
    <source>
        <dbReference type="EMBL" id="UYV72691.1"/>
    </source>
</evidence>
<dbReference type="Gene3D" id="2.60.40.1260">
    <property type="entry name" value="Lamin Tail domain"/>
    <property type="match status" value="1"/>
</dbReference>
<dbReference type="Pfam" id="PF00038">
    <property type="entry name" value="Filament"/>
    <property type="match status" value="1"/>
</dbReference>
<dbReference type="InterPro" id="IPR039008">
    <property type="entry name" value="IF_rod_dom"/>
</dbReference>
<keyword evidence="9" id="KW-1185">Reference proteome</keyword>
<dbReference type="InterPro" id="IPR001322">
    <property type="entry name" value="Lamin_tail_dom"/>
</dbReference>
<dbReference type="Pfam" id="PF00932">
    <property type="entry name" value="LTD"/>
    <property type="match status" value="1"/>
</dbReference>
<evidence type="ECO:0000256" key="3">
    <source>
        <dbReference type="ARBA" id="ARBA00023054"/>
    </source>
</evidence>
<organism evidence="8 9">
    <name type="scientific">Cordylochernes scorpioides</name>
    <dbReference type="NCBI Taxonomy" id="51811"/>
    <lineage>
        <taxon>Eukaryota</taxon>
        <taxon>Metazoa</taxon>
        <taxon>Ecdysozoa</taxon>
        <taxon>Arthropoda</taxon>
        <taxon>Chelicerata</taxon>
        <taxon>Arachnida</taxon>
        <taxon>Pseudoscorpiones</taxon>
        <taxon>Cheliferoidea</taxon>
        <taxon>Chernetidae</taxon>
        <taxon>Cordylochernes</taxon>
    </lineage>
</organism>
<feature type="region of interest" description="Disordered" evidence="6">
    <location>
        <begin position="205"/>
        <end position="247"/>
    </location>
</feature>
<feature type="region of interest" description="Disordered" evidence="6">
    <location>
        <begin position="343"/>
        <end position="373"/>
    </location>
</feature>
<evidence type="ECO:0000313" key="9">
    <source>
        <dbReference type="Proteomes" id="UP001235939"/>
    </source>
</evidence>
<name>A0ABY6KX43_9ARAC</name>
<comment type="subcellular location">
    <subcellularLocation>
        <location evidence="1">Nucleus</location>
    </subcellularLocation>
</comment>
<reference evidence="8 9" key="1">
    <citation type="submission" date="2022-01" db="EMBL/GenBank/DDBJ databases">
        <title>A chromosomal length assembly of Cordylochernes scorpioides.</title>
        <authorList>
            <person name="Zeh D."/>
            <person name="Zeh J."/>
        </authorList>
    </citation>
    <scope>NUCLEOTIDE SEQUENCE [LARGE SCALE GENOMIC DNA]</scope>
    <source>
        <strain evidence="8">IN4F17</strain>
        <tissue evidence="8">Whole Body</tissue>
    </source>
</reference>
<evidence type="ECO:0000256" key="1">
    <source>
        <dbReference type="ARBA" id="ARBA00004123"/>
    </source>
</evidence>
<gene>
    <name evidence="8" type="ORF">LAZ67_10000312</name>
</gene>
<accession>A0ABY6KX43</accession>
<sequence>MSSCSSSKAKGCNRRLFIFLNGCVMAQEISETKRIAHMEKTDIDHRLKDHYEQQMKDNLRELRENHEEQLRISRKEIEEKYQDLQDELQRKLDLLMSSTNSTTEEMHTYKTRADNIASQMDDLKAQLESMKNRKKDLEKMLEQEREWHRNALRNKDNEIRQLTEQLNRQLKEFHDVLDTNVGIHSELAVYEKLLETEECRLNLSKEDSLSGTTPTRRGAPSRKRKRVVQMEEEESQKEQSSSGGLLEIVDQDPQGSYIKIHNRSSQEMPLGGYVLVRESGEDNSCRYKFTRHVNIKPKSDITVWSHNSGKTHNPAAGDLVMKVGMNWPTGDVVTTALLNPAGEEMAARSMSKRSHTSRQDSSSHDLRLVEDDQ</sequence>
<dbReference type="PROSITE" id="PS51841">
    <property type="entry name" value="LTD"/>
    <property type="match status" value="1"/>
</dbReference>
<dbReference type="Gene3D" id="1.20.5.170">
    <property type="match status" value="1"/>
</dbReference>
<protein>
    <submittedName>
        <fullName evidence="8">LMNB1</fullName>
    </submittedName>
</protein>
<feature type="coiled-coil region" evidence="5">
    <location>
        <begin position="48"/>
        <end position="172"/>
    </location>
</feature>